<evidence type="ECO:0000313" key="1">
    <source>
        <dbReference type="EMBL" id="JAH93719.1"/>
    </source>
</evidence>
<name>A0A0E9WTF0_ANGAN</name>
<protein>
    <submittedName>
        <fullName evidence="1">Uncharacterized protein</fullName>
    </submittedName>
</protein>
<proteinExistence type="predicted"/>
<dbReference type="EMBL" id="GBXM01014858">
    <property type="protein sequence ID" value="JAH93719.1"/>
    <property type="molecule type" value="Transcribed_RNA"/>
</dbReference>
<organism evidence="1">
    <name type="scientific">Anguilla anguilla</name>
    <name type="common">European freshwater eel</name>
    <name type="synonym">Muraena anguilla</name>
    <dbReference type="NCBI Taxonomy" id="7936"/>
    <lineage>
        <taxon>Eukaryota</taxon>
        <taxon>Metazoa</taxon>
        <taxon>Chordata</taxon>
        <taxon>Craniata</taxon>
        <taxon>Vertebrata</taxon>
        <taxon>Euteleostomi</taxon>
        <taxon>Actinopterygii</taxon>
        <taxon>Neopterygii</taxon>
        <taxon>Teleostei</taxon>
        <taxon>Anguilliformes</taxon>
        <taxon>Anguillidae</taxon>
        <taxon>Anguilla</taxon>
    </lineage>
</organism>
<reference evidence="1" key="1">
    <citation type="submission" date="2014-11" db="EMBL/GenBank/DDBJ databases">
        <authorList>
            <person name="Amaro Gonzalez C."/>
        </authorList>
    </citation>
    <scope>NUCLEOTIDE SEQUENCE</scope>
</reference>
<sequence>MQWIVGFSVTTTDIVHAQQWDGFINKIYGSVCNESKLYLLLHINSRMPLHGFTHEPIIRTTGKLVAVM</sequence>
<dbReference type="AlphaFoldDB" id="A0A0E9WTF0"/>
<accession>A0A0E9WTF0</accession>
<reference evidence="1" key="2">
    <citation type="journal article" date="2015" name="Fish Shellfish Immunol.">
        <title>Early steps in the European eel (Anguilla anguilla)-Vibrio vulnificus interaction in the gills: Role of the RtxA13 toxin.</title>
        <authorList>
            <person name="Callol A."/>
            <person name="Pajuelo D."/>
            <person name="Ebbesson L."/>
            <person name="Teles M."/>
            <person name="MacKenzie S."/>
            <person name="Amaro C."/>
        </authorList>
    </citation>
    <scope>NUCLEOTIDE SEQUENCE</scope>
</reference>